<dbReference type="Proteomes" id="UP000076079">
    <property type="component" value="Chromosome"/>
</dbReference>
<dbReference type="STRING" id="1855912.LuPra_03396"/>
<organism evidence="3 4">
    <name type="scientific">Luteitalea pratensis</name>
    <dbReference type="NCBI Taxonomy" id="1855912"/>
    <lineage>
        <taxon>Bacteria</taxon>
        <taxon>Pseudomonadati</taxon>
        <taxon>Acidobacteriota</taxon>
        <taxon>Vicinamibacteria</taxon>
        <taxon>Vicinamibacterales</taxon>
        <taxon>Vicinamibacteraceae</taxon>
        <taxon>Luteitalea</taxon>
    </lineage>
</organism>
<evidence type="ECO:0000313" key="4">
    <source>
        <dbReference type="Proteomes" id="UP000076079"/>
    </source>
</evidence>
<dbReference type="InterPro" id="IPR050267">
    <property type="entry name" value="Anti-sigma-factor_SerPK"/>
</dbReference>
<dbReference type="PANTHER" id="PTHR35526:SF3">
    <property type="entry name" value="ANTI-SIGMA-F FACTOR RSBW"/>
    <property type="match status" value="1"/>
</dbReference>
<dbReference type="EMBL" id="CP015136">
    <property type="protein sequence ID" value="AMY10167.1"/>
    <property type="molecule type" value="Genomic_DNA"/>
</dbReference>
<dbReference type="AlphaFoldDB" id="A0A143PNE7"/>
<dbReference type="EC" id="2.7.11.1" evidence="3"/>
<keyword evidence="3" id="KW-0808">Transferase</keyword>
<dbReference type="InterPro" id="IPR036890">
    <property type="entry name" value="HATPase_C_sf"/>
</dbReference>
<reference evidence="3 4" key="1">
    <citation type="journal article" date="2016" name="Genome Announc.">
        <title>First Complete Genome Sequence of a Subdivision 6 Acidobacterium Strain.</title>
        <authorList>
            <person name="Huang S."/>
            <person name="Vieira S."/>
            <person name="Bunk B."/>
            <person name="Riedel T."/>
            <person name="Sproer C."/>
            <person name="Overmann J."/>
        </authorList>
    </citation>
    <scope>NUCLEOTIDE SEQUENCE [LARGE SCALE GENOMIC DNA]</scope>
    <source>
        <strain evidence="4">DSM 100886 HEG_-6_39</strain>
    </source>
</reference>
<dbReference type="CDD" id="cd16936">
    <property type="entry name" value="HATPase_RsbW-like"/>
    <property type="match status" value="1"/>
</dbReference>
<evidence type="ECO:0000259" key="2">
    <source>
        <dbReference type="Pfam" id="PF13581"/>
    </source>
</evidence>
<dbReference type="Pfam" id="PF13581">
    <property type="entry name" value="HATPase_c_2"/>
    <property type="match status" value="1"/>
</dbReference>
<sequence length="148" mass="16503">MAAERSALSLVLNSHVDVLDYVQVVCDQLCASAQLNEDAGHWVGVSVRESVVNAIRHGNKFDPAKHVRVHFAFVPAEAPEYLEVSVQDEGEGFEPEEVGDPLAPENLLKSSGRGIFFMRNFMDDVQLRRRPEGGMEVRMRKRLSVPAE</sequence>
<keyword evidence="4" id="KW-1185">Reference proteome</keyword>
<name>A0A143PNE7_LUTPR</name>
<dbReference type="PANTHER" id="PTHR35526">
    <property type="entry name" value="ANTI-SIGMA-F FACTOR RSBW-RELATED"/>
    <property type="match status" value="1"/>
</dbReference>
<dbReference type="GO" id="GO:0004674">
    <property type="term" value="F:protein serine/threonine kinase activity"/>
    <property type="evidence" value="ECO:0007669"/>
    <property type="project" value="UniProtKB-KW"/>
</dbReference>
<dbReference type="OrthoDB" id="9768808at2"/>
<keyword evidence="1" id="KW-0418">Kinase</keyword>
<dbReference type="SUPFAM" id="SSF55874">
    <property type="entry name" value="ATPase domain of HSP90 chaperone/DNA topoisomerase II/histidine kinase"/>
    <property type="match status" value="1"/>
</dbReference>
<gene>
    <name evidence="3" type="primary">spoIIAB</name>
    <name evidence="3" type="ORF">LuPra_03396</name>
</gene>
<accession>A0A143PNE7</accession>
<keyword evidence="1" id="KW-0723">Serine/threonine-protein kinase</keyword>
<feature type="domain" description="Histidine kinase/HSP90-like ATPase" evidence="2">
    <location>
        <begin position="23"/>
        <end position="141"/>
    </location>
</feature>
<proteinExistence type="predicted"/>
<dbReference type="KEGG" id="abac:LuPra_03396"/>
<protein>
    <submittedName>
        <fullName evidence="3">Anti-sigma F factor</fullName>
        <ecNumber evidence="3">2.7.11.1</ecNumber>
    </submittedName>
</protein>
<dbReference type="RefSeq" id="WP_157899306.1">
    <property type="nucleotide sequence ID" value="NZ_CP015136.1"/>
</dbReference>
<dbReference type="InterPro" id="IPR003594">
    <property type="entry name" value="HATPase_dom"/>
</dbReference>
<reference evidence="4" key="2">
    <citation type="submission" date="2016-04" db="EMBL/GenBank/DDBJ databases">
        <title>First Complete Genome Sequence of a Subdivision 6 Acidobacterium.</title>
        <authorList>
            <person name="Huang S."/>
            <person name="Vieira S."/>
            <person name="Bunk B."/>
            <person name="Riedel T."/>
            <person name="Sproeer C."/>
            <person name="Overmann J."/>
        </authorList>
    </citation>
    <scope>NUCLEOTIDE SEQUENCE [LARGE SCALE GENOMIC DNA]</scope>
    <source>
        <strain evidence="4">DSM 100886 HEG_-6_39</strain>
    </source>
</reference>
<evidence type="ECO:0000313" key="3">
    <source>
        <dbReference type="EMBL" id="AMY10167.1"/>
    </source>
</evidence>
<evidence type="ECO:0000256" key="1">
    <source>
        <dbReference type="ARBA" id="ARBA00022527"/>
    </source>
</evidence>
<dbReference type="Gene3D" id="3.30.565.10">
    <property type="entry name" value="Histidine kinase-like ATPase, C-terminal domain"/>
    <property type="match status" value="1"/>
</dbReference>